<dbReference type="EMBL" id="BMIF01000001">
    <property type="protein sequence ID" value="GGA50982.1"/>
    <property type="molecule type" value="Genomic_DNA"/>
</dbReference>
<organism evidence="3 4">
    <name type="scientific">Nitratireductor aestuarii</name>
    <dbReference type="NCBI Taxonomy" id="1735103"/>
    <lineage>
        <taxon>Bacteria</taxon>
        <taxon>Pseudomonadati</taxon>
        <taxon>Pseudomonadota</taxon>
        <taxon>Alphaproteobacteria</taxon>
        <taxon>Hyphomicrobiales</taxon>
        <taxon>Phyllobacteriaceae</taxon>
        <taxon>Nitratireductor</taxon>
    </lineage>
</organism>
<name>A0A916RCW8_9HYPH</name>
<reference evidence="3" key="2">
    <citation type="submission" date="2020-09" db="EMBL/GenBank/DDBJ databases">
        <authorList>
            <person name="Sun Q."/>
            <person name="Zhou Y."/>
        </authorList>
    </citation>
    <scope>NUCLEOTIDE SEQUENCE</scope>
    <source>
        <strain evidence="3">CGMCC 1.15320</strain>
    </source>
</reference>
<dbReference type="Proteomes" id="UP000636264">
    <property type="component" value="Unassembled WGS sequence"/>
</dbReference>
<keyword evidence="4" id="KW-1185">Reference proteome</keyword>
<feature type="compositionally biased region" description="Basic and acidic residues" evidence="1">
    <location>
        <begin position="60"/>
        <end position="70"/>
    </location>
</feature>
<dbReference type="AlphaFoldDB" id="A0A916RCW8"/>
<sequence>MMDLIPYIVGAVLAVLGLGGLWVKAENLGKAKKEAEHARQREKDLDRIKRAADARPSGSVHDDPFNRDNG</sequence>
<evidence type="ECO:0000313" key="3">
    <source>
        <dbReference type="EMBL" id="GGA50982.1"/>
    </source>
</evidence>
<feature type="region of interest" description="Disordered" evidence="1">
    <location>
        <begin position="32"/>
        <end position="70"/>
    </location>
</feature>
<proteinExistence type="predicted"/>
<keyword evidence="2" id="KW-0472">Membrane</keyword>
<gene>
    <name evidence="3" type="ORF">GCM10011385_00280</name>
</gene>
<feature type="compositionally biased region" description="Basic and acidic residues" evidence="1">
    <location>
        <begin position="32"/>
        <end position="53"/>
    </location>
</feature>
<evidence type="ECO:0000313" key="4">
    <source>
        <dbReference type="Proteomes" id="UP000636264"/>
    </source>
</evidence>
<evidence type="ECO:0000256" key="1">
    <source>
        <dbReference type="SAM" id="MobiDB-lite"/>
    </source>
</evidence>
<protein>
    <submittedName>
        <fullName evidence="3">Uncharacterized protein</fullName>
    </submittedName>
</protein>
<evidence type="ECO:0000256" key="2">
    <source>
        <dbReference type="SAM" id="Phobius"/>
    </source>
</evidence>
<feature type="transmembrane region" description="Helical" evidence="2">
    <location>
        <begin position="6"/>
        <end position="23"/>
    </location>
</feature>
<accession>A0A916RCW8</accession>
<reference evidence="3" key="1">
    <citation type="journal article" date="2014" name="Int. J. Syst. Evol. Microbiol.">
        <title>Complete genome sequence of Corynebacterium casei LMG S-19264T (=DSM 44701T), isolated from a smear-ripened cheese.</title>
        <authorList>
            <consortium name="US DOE Joint Genome Institute (JGI-PGF)"/>
            <person name="Walter F."/>
            <person name="Albersmeier A."/>
            <person name="Kalinowski J."/>
            <person name="Ruckert C."/>
        </authorList>
    </citation>
    <scope>NUCLEOTIDE SEQUENCE</scope>
    <source>
        <strain evidence="3">CGMCC 1.15320</strain>
    </source>
</reference>
<keyword evidence="2" id="KW-0812">Transmembrane</keyword>
<keyword evidence="2" id="KW-1133">Transmembrane helix</keyword>
<comment type="caution">
    <text evidence="3">The sequence shown here is derived from an EMBL/GenBank/DDBJ whole genome shotgun (WGS) entry which is preliminary data.</text>
</comment>
<dbReference type="RefSeq" id="WP_188718910.1">
    <property type="nucleotide sequence ID" value="NZ_BMIF01000001.1"/>
</dbReference>